<dbReference type="EMBL" id="AXCP01008296">
    <property type="status" value="NOT_ANNOTATED_CDS"/>
    <property type="molecule type" value="Genomic_DNA"/>
</dbReference>
<proteinExistence type="predicted"/>
<dbReference type="AlphaFoldDB" id="A0A182J9V1"/>
<sequence>MASSQPKRARLEEPGDDASAAPQMHHRKCIANTSNGLHPHHTGGCFVVLSRNVRAPSPIRVGEFVGNWQFDAETNSHLSAHCHPPLGKPSLGRRGLGTCRLDWISVAGSMHSQPGRVTMTMMKLIYRRTNGSPHAQPRSLIYPNRHSLTTGRSHVGWWVQLDKLQWTQHRKTPDAVTAAPSMAAARSNRGKKMSLSAETTSDSLWDTVAETVVGDSD</sequence>
<feature type="region of interest" description="Disordered" evidence="1">
    <location>
        <begin position="1"/>
        <end position="23"/>
    </location>
</feature>
<dbReference type="EnsemblMetazoa" id="AATE014086-RA">
    <property type="protein sequence ID" value="AATE014086-PA.1"/>
    <property type="gene ID" value="AATE014086"/>
</dbReference>
<accession>A0A182J9V1</accession>
<organism evidence="2">
    <name type="scientific">Anopheles atroparvus</name>
    <name type="common">European mosquito</name>
    <dbReference type="NCBI Taxonomy" id="41427"/>
    <lineage>
        <taxon>Eukaryota</taxon>
        <taxon>Metazoa</taxon>
        <taxon>Ecdysozoa</taxon>
        <taxon>Arthropoda</taxon>
        <taxon>Hexapoda</taxon>
        <taxon>Insecta</taxon>
        <taxon>Pterygota</taxon>
        <taxon>Neoptera</taxon>
        <taxon>Endopterygota</taxon>
        <taxon>Diptera</taxon>
        <taxon>Nematocera</taxon>
        <taxon>Culicoidea</taxon>
        <taxon>Culicidae</taxon>
        <taxon>Anophelinae</taxon>
        <taxon>Anopheles</taxon>
    </lineage>
</organism>
<reference evidence="2" key="1">
    <citation type="submission" date="2022-08" db="UniProtKB">
        <authorList>
            <consortium name="EnsemblMetazoa"/>
        </authorList>
    </citation>
    <scope>IDENTIFICATION</scope>
    <source>
        <strain evidence="2">EBRO</strain>
    </source>
</reference>
<protein>
    <submittedName>
        <fullName evidence="2">Uncharacterized protein</fullName>
    </submittedName>
</protein>
<feature type="region of interest" description="Disordered" evidence="1">
    <location>
        <begin position="172"/>
        <end position="199"/>
    </location>
</feature>
<dbReference type="VEuPathDB" id="VectorBase:AATE014086"/>
<name>A0A182J9V1_ANOAO</name>
<evidence type="ECO:0000313" key="2">
    <source>
        <dbReference type="EnsemblMetazoa" id="AATE014086-PA.1"/>
    </source>
</evidence>
<evidence type="ECO:0000256" key="1">
    <source>
        <dbReference type="SAM" id="MobiDB-lite"/>
    </source>
</evidence>